<dbReference type="GO" id="GO:0016279">
    <property type="term" value="F:protein-lysine N-methyltransferase activity"/>
    <property type="evidence" value="ECO:0007669"/>
    <property type="project" value="TreeGrafter"/>
</dbReference>
<evidence type="ECO:0000256" key="3">
    <source>
        <dbReference type="ARBA" id="ARBA00022691"/>
    </source>
</evidence>
<feature type="compositionally biased region" description="Gly residues" evidence="4">
    <location>
        <begin position="663"/>
        <end position="673"/>
    </location>
</feature>
<feature type="compositionally biased region" description="Acidic residues" evidence="4">
    <location>
        <begin position="618"/>
        <end position="641"/>
    </location>
</feature>
<dbReference type="GO" id="GO:0032259">
    <property type="term" value="P:methylation"/>
    <property type="evidence" value="ECO:0007669"/>
    <property type="project" value="UniProtKB-KW"/>
</dbReference>
<feature type="domain" description="SET" evidence="5">
    <location>
        <begin position="16"/>
        <end position="310"/>
    </location>
</feature>
<evidence type="ECO:0000256" key="1">
    <source>
        <dbReference type="ARBA" id="ARBA00022603"/>
    </source>
</evidence>
<dbReference type="Gene3D" id="3.90.1410.10">
    <property type="entry name" value="set domain protein methyltransferase, domain 1"/>
    <property type="match status" value="1"/>
</dbReference>
<reference evidence="6 7" key="1">
    <citation type="journal article" date="2023" name="Commun. Biol.">
        <title>Reorganization of the ancestral sex-determining regions during the evolution of trioecy in Pleodorina starrii.</title>
        <authorList>
            <person name="Takahashi K."/>
            <person name="Suzuki S."/>
            <person name="Kawai-Toyooka H."/>
            <person name="Yamamoto K."/>
            <person name="Hamaji T."/>
            <person name="Ootsuki R."/>
            <person name="Yamaguchi H."/>
            <person name="Kawachi M."/>
            <person name="Higashiyama T."/>
            <person name="Nozaki H."/>
        </authorList>
    </citation>
    <scope>NUCLEOTIDE SEQUENCE [LARGE SCALE GENOMIC DNA]</scope>
    <source>
        <strain evidence="6 7">NIES-4479</strain>
    </source>
</reference>
<dbReference type="Pfam" id="PF09273">
    <property type="entry name" value="Rubis-subs-bind"/>
    <property type="match status" value="1"/>
</dbReference>
<gene>
    <name evidence="6" type="primary">PLEST003962</name>
    <name evidence="6" type="ORF">PLESTB_000573100</name>
</gene>
<feature type="compositionally biased region" description="Basic and acidic residues" evidence="4">
    <location>
        <begin position="710"/>
        <end position="725"/>
    </location>
</feature>
<dbReference type="InterPro" id="IPR050600">
    <property type="entry name" value="SETD3_SETD6_MTase"/>
</dbReference>
<dbReference type="EMBL" id="BRXU01000005">
    <property type="protein sequence ID" value="GLC52015.1"/>
    <property type="molecule type" value="Genomic_DNA"/>
</dbReference>
<evidence type="ECO:0000256" key="4">
    <source>
        <dbReference type="SAM" id="MobiDB-lite"/>
    </source>
</evidence>
<dbReference type="InterPro" id="IPR015353">
    <property type="entry name" value="Rubisco_LSMT_subst-bd"/>
</dbReference>
<dbReference type="PANTHER" id="PTHR13271">
    <property type="entry name" value="UNCHARACTERIZED PUTATIVE METHYLTRANSFERASE"/>
    <property type="match status" value="1"/>
</dbReference>
<feature type="compositionally biased region" description="Low complexity" evidence="4">
    <location>
        <begin position="514"/>
        <end position="523"/>
    </location>
</feature>
<dbReference type="AlphaFoldDB" id="A0A9W6BHS7"/>
<accession>A0A9W6BHS7</accession>
<organism evidence="6 7">
    <name type="scientific">Pleodorina starrii</name>
    <dbReference type="NCBI Taxonomy" id="330485"/>
    <lineage>
        <taxon>Eukaryota</taxon>
        <taxon>Viridiplantae</taxon>
        <taxon>Chlorophyta</taxon>
        <taxon>core chlorophytes</taxon>
        <taxon>Chlorophyceae</taxon>
        <taxon>CS clade</taxon>
        <taxon>Chlamydomonadales</taxon>
        <taxon>Volvocaceae</taxon>
        <taxon>Pleodorina</taxon>
    </lineage>
</organism>
<evidence type="ECO:0000256" key="2">
    <source>
        <dbReference type="ARBA" id="ARBA00022679"/>
    </source>
</evidence>
<dbReference type="InterPro" id="IPR036464">
    <property type="entry name" value="Rubisco_LSMT_subst-bd_sf"/>
</dbReference>
<dbReference type="Proteomes" id="UP001165080">
    <property type="component" value="Unassembled WGS sequence"/>
</dbReference>
<feature type="region of interest" description="Disordered" evidence="4">
    <location>
        <begin position="487"/>
        <end position="524"/>
    </location>
</feature>
<dbReference type="Gene3D" id="3.90.1420.10">
    <property type="entry name" value="Rubisco LSMT, substrate-binding domain"/>
    <property type="match status" value="1"/>
</dbReference>
<keyword evidence="3" id="KW-0949">S-adenosyl-L-methionine</keyword>
<sequence>MEFPTWLRSRGGKIHPELDLFHTLGSGDRGVVARSDIAEGELLLLLPIDCAIYMPTEEEFNKRPDAFPAAVRYLRESHPGLSPFLATTLVLMSEVTRGSASPWAAYVATLPPSCPDCLLNWSDEEKQELEGTSLEQSGPDPAADVYRRHVAPIVAARSDLWPGLGLRAEAAEGGAEAREEASGPGLRAFLRAAGLVQSRAFHLEAENWVSGAKEICQLEGGGTQVFLLPGIDMINHSHNPARRNAHLERLNLAQAAAAKLLEAAAAEAAAGAAADADAAAAAAGGHVEAFFVMRADKPIKAGEEVLHTYGNLSDAQLLQTYGFVDSDDAFLRNQPAAAAAAAASSGPSPKKRAKAGQAAANGGGGDDDGSGYRNPYNAALVPWTVVEEVCTGLLRSMDQAPSGSLQRAKRDFLAAAGVLQAAAPDSTQFVLLAQEPLPDELTTAVQVLLMTKDEFQELRREFGGGEPKAAAAGGTSGKAKAGAAAAKAGGGKARGKGGKGGKAAAAAGDDDDGSAGAAGSSSSLPKLSLGTALLTEDEDFAEMVCIASLQVLEACMERYPTSVKDDVRLLRTADCVGRERLAVRVRLGEKDVLQLAKKAVVELMRRLRDGGGAAAAKEEEEEDDGEEGDSEESGSEADEGEGEGKEERGAGRRAPKRQRRGLGAEGGEDGSGSGDDEEGEEEEEGDGLLLGSDDSEKVGYGAEEYDDGIGEAHDRGKAHEAPKDD</sequence>
<dbReference type="PANTHER" id="PTHR13271:SF145">
    <property type="entry name" value="SET DOMAIN-CONTAINING PROTEIN"/>
    <property type="match status" value="1"/>
</dbReference>
<dbReference type="SUPFAM" id="SSF81822">
    <property type="entry name" value="RuBisCo LSMT C-terminal, substrate-binding domain"/>
    <property type="match status" value="1"/>
</dbReference>
<evidence type="ECO:0000259" key="5">
    <source>
        <dbReference type="PROSITE" id="PS50280"/>
    </source>
</evidence>
<feature type="compositionally biased region" description="Basic residues" evidence="4">
    <location>
        <begin position="651"/>
        <end position="660"/>
    </location>
</feature>
<evidence type="ECO:0000313" key="7">
    <source>
        <dbReference type="Proteomes" id="UP001165080"/>
    </source>
</evidence>
<name>A0A9W6BHS7_9CHLO</name>
<keyword evidence="2" id="KW-0808">Transferase</keyword>
<evidence type="ECO:0000313" key="6">
    <source>
        <dbReference type="EMBL" id="GLC52015.1"/>
    </source>
</evidence>
<dbReference type="InterPro" id="IPR001214">
    <property type="entry name" value="SET_dom"/>
</dbReference>
<dbReference type="InterPro" id="IPR046341">
    <property type="entry name" value="SET_dom_sf"/>
</dbReference>
<protein>
    <recommendedName>
        <fullName evidence="5">SET domain-containing protein</fullName>
    </recommendedName>
</protein>
<proteinExistence type="predicted"/>
<dbReference type="PROSITE" id="PS50280">
    <property type="entry name" value="SET"/>
    <property type="match status" value="1"/>
</dbReference>
<keyword evidence="1" id="KW-0489">Methyltransferase</keyword>
<dbReference type="CDD" id="cd10527">
    <property type="entry name" value="SET_LSMT"/>
    <property type="match status" value="1"/>
</dbReference>
<feature type="compositionally biased region" description="Acidic residues" evidence="4">
    <location>
        <begin position="674"/>
        <end position="686"/>
    </location>
</feature>
<keyword evidence="7" id="KW-1185">Reference proteome</keyword>
<feature type="region of interest" description="Disordered" evidence="4">
    <location>
        <begin position="610"/>
        <end position="725"/>
    </location>
</feature>
<dbReference type="SUPFAM" id="SSF82199">
    <property type="entry name" value="SET domain"/>
    <property type="match status" value="1"/>
</dbReference>
<dbReference type="OrthoDB" id="341421at2759"/>
<comment type="caution">
    <text evidence="6">The sequence shown here is derived from an EMBL/GenBank/DDBJ whole genome shotgun (WGS) entry which is preliminary data.</text>
</comment>
<feature type="region of interest" description="Disordered" evidence="4">
    <location>
        <begin position="341"/>
        <end position="371"/>
    </location>
</feature>